<accession>A0ABN7UIM2</accession>
<evidence type="ECO:0000313" key="1">
    <source>
        <dbReference type="EMBL" id="CAG8606317.1"/>
    </source>
</evidence>
<sequence>MRDLHAQITIAYINMQQLLRQGKREGALAHAYFIGQTIEAITSTPAQRTACRNLLTKYYATVGVDYIARMITLNFRMIRDLRLSEYQSLL</sequence>
<dbReference type="Proteomes" id="UP000789901">
    <property type="component" value="Unassembled WGS sequence"/>
</dbReference>
<organism evidence="1 2">
    <name type="scientific">Gigaspora margarita</name>
    <dbReference type="NCBI Taxonomy" id="4874"/>
    <lineage>
        <taxon>Eukaryota</taxon>
        <taxon>Fungi</taxon>
        <taxon>Fungi incertae sedis</taxon>
        <taxon>Mucoromycota</taxon>
        <taxon>Glomeromycotina</taxon>
        <taxon>Glomeromycetes</taxon>
        <taxon>Diversisporales</taxon>
        <taxon>Gigasporaceae</taxon>
        <taxon>Gigaspora</taxon>
    </lineage>
</organism>
<evidence type="ECO:0000313" key="2">
    <source>
        <dbReference type="Proteomes" id="UP000789901"/>
    </source>
</evidence>
<reference evidence="1 2" key="1">
    <citation type="submission" date="2021-06" db="EMBL/GenBank/DDBJ databases">
        <authorList>
            <person name="Kallberg Y."/>
            <person name="Tangrot J."/>
            <person name="Rosling A."/>
        </authorList>
    </citation>
    <scope>NUCLEOTIDE SEQUENCE [LARGE SCALE GENOMIC DNA]</scope>
    <source>
        <strain evidence="1 2">120-4 pot B 10/14</strain>
    </source>
</reference>
<dbReference type="EMBL" id="CAJVQB010003377">
    <property type="protein sequence ID" value="CAG8606317.1"/>
    <property type="molecule type" value="Genomic_DNA"/>
</dbReference>
<name>A0ABN7UIM2_GIGMA</name>
<gene>
    <name evidence="1" type="ORF">GMARGA_LOCUS7133</name>
</gene>
<proteinExistence type="predicted"/>
<keyword evidence="2" id="KW-1185">Reference proteome</keyword>
<protein>
    <submittedName>
        <fullName evidence="1">6540_t:CDS:1</fullName>
    </submittedName>
</protein>
<comment type="caution">
    <text evidence="1">The sequence shown here is derived from an EMBL/GenBank/DDBJ whole genome shotgun (WGS) entry which is preliminary data.</text>
</comment>